<dbReference type="Proteomes" id="UP000319769">
    <property type="component" value="Unassembled WGS sequence"/>
</dbReference>
<sequence length="119" mass="12612">MTEPLQVDPSLLDKHAQHIAGVADKTAQAADAAKQVTPGGLDNAYGVLCQFFGQAIDTAGRFAQSVLADTTDALRKTQEGMTSASRQYSAQEDKSEELLQEIARQVEEVPVPGQGGPVE</sequence>
<dbReference type="AlphaFoldDB" id="A0A5N0UTY0"/>
<evidence type="ECO:0000313" key="2">
    <source>
        <dbReference type="EMBL" id="KAA9151773.1"/>
    </source>
</evidence>
<dbReference type="RefSeq" id="WP_144757615.1">
    <property type="nucleotide sequence ID" value="NZ_VMNW02000096.1"/>
</dbReference>
<feature type="coiled-coil region" evidence="1">
    <location>
        <begin position="81"/>
        <end position="108"/>
    </location>
</feature>
<comment type="caution">
    <text evidence="2">The sequence shown here is derived from an EMBL/GenBank/DDBJ whole genome shotgun (WGS) entry which is preliminary data.</text>
</comment>
<keyword evidence="1" id="KW-0175">Coiled coil</keyword>
<accession>A0A5N0UTY0</accession>
<dbReference type="GO" id="GO:0009306">
    <property type="term" value="P:protein secretion"/>
    <property type="evidence" value="ECO:0007669"/>
    <property type="project" value="InterPro"/>
</dbReference>
<dbReference type="EMBL" id="VMNW02000096">
    <property type="protein sequence ID" value="KAA9151773.1"/>
    <property type="molecule type" value="Genomic_DNA"/>
</dbReference>
<evidence type="ECO:0008006" key="4">
    <source>
        <dbReference type="Google" id="ProtNLM"/>
    </source>
</evidence>
<organism evidence="2 3">
    <name type="scientific">Amycolatopsis acidicola</name>
    <dbReference type="NCBI Taxonomy" id="2596893"/>
    <lineage>
        <taxon>Bacteria</taxon>
        <taxon>Bacillati</taxon>
        <taxon>Actinomycetota</taxon>
        <taxon>Actinomycetes</taxon>
        <taxon>Pseudonocardiales</taxon>
        <taxon>Pseudonocardiaceae</taxon>
        <taxon>Amycolatopsis</taxon>
    </lineage>
</organism>
<name>A0A5N0UTY0_9PSEU</name>
<keyword evidence="3" id="KW-1185">Reference proteome</keyword>
<dbReference type="OrthoDB" id="3557316at2"/>
<gene>
    <name evidence="2" type="ORF">FPZ12_038270</name>
</gene>
<reference evidence="2" key="1">
    <citation type="submission" date="2019-09" db="EMBL/GenBank/DDBJ databases">
        <authorList>
            <person name="Teo W.F.A."/>
            <person name="Duangmal K."/>
        </authorList>
    </citation>
    <scope>NUCLEOTIDE SEQUENCE [LARGE SCALE GENOMIC DNA]</scope>
    <source>
        <strain evidence="2">K81G1</strain>
    </source>
</reference>
<dbReference type="InterPro" id="IPR022536">
    <property type="entry name" value="EspC"/>
</dbReference>
<evidence type="ECO:0000313" key="3">
    <source>
        <dbReference type="Proteomes" id="UP000319769"/>
    </source>
</evidence>
<evidence type="ECO:0000256" key="1">
    <source>
        <dbReference type="SAM" id="Coils"/>
    </source>
</evidence>
<proteinExistence type="predicted"/>
<protein>
    <recommendedName>
        <fullName evidence="4">ESX-1 secretion-associated protein</fullName>
    </recommendedName>
</protein>
<dbReference type="Pfam" id="PF10824">
    <property type="entry name" value="T7SS_ESX_EspC"/>
    <property type="match status" value="1"/>
</dbReference>